<feature type="binding site" evidence="16">
    <location>
        <position position="67"/>
    </location>
    <ligand>
        <name>Zn(2+)</name>
        <dbReference type="ChEBI" id="CHEBI:29105"/>
        <note>catalytic</note>
    </ligand>
</feature>
<evidence type="ECO:0000256" key="13">
    <source>
        <dbReference type="ARBA" id="ARBA00023136"/>
    </source>
</evidence>
<organism evidence="18 19">
    <name type="scientific">Actinacidiphila glaucinigra</name>
    <dbReference type="NCBI Taxonomy" id="235986"/>
    <lineage>
        <taxon>Bacteria</taxon>
        <taxon>Bacillati</taxon>
        <taxon>Actinomycetota</taxon>
        <taxon>Actinomycetes</taxon>
        <taxon>Kitasatosporales</taxon>
        <taxon>Streptomycetaceae</taxon>
        <taxon>Actinacidiphila</taxon>
    </lineage>
</organism>
<feature type="domain" description="CBS" evidence="17">
    <location>
        <begin position="319"/>
        <end position="367"/>
    </location>
</feature>
<evidence type="ECO:0000256" key="7">
    <source>
        <dbReference type="ARBA" id="ARBA00022737"/>
    </source>
</evidence>
<feature type="transmembrane region" description="Helical" evidence="14">
    <location>
        <begin position="145"/>
        <end position="166"/>
    </location>
</feature>
<evidence type="ECO:0000256" key="1">
    <source>
        <dbReference type="ARBA" id="ARBA00004651"/>
    </source>
</evidence>
<keyword evidence="3 14" id="KW-1003">Cell membrane</keyword>
<evidence type="ECO:0000259" key="17">
    <source>
        <dbReference type="SMART" id="SM00116"/>
    </source>
</evidence>
<reference evidence="18 19" key="1">
    <citation type="submission" date="2017-06" db="EMBL/GenBank/DDBJ databases">
        <authorList>
            <person name="Kim H.J."/>
            <person name="Triplett B.A."/>
        </authorList>
    </citation>
    <scope>NUCLEOTIDE SEQUENCE [LARGE SCALE GENOMIC DNA]</scope>
    <source>
        <strain evidence="18 19">CGMCC 4.1858</strain>
    </source>
</reference>
<evidence type="ECO:0000256" key="10">
    <source>
        <dbReference type="ARBA" id="ARBA00022989"/>
    </source>
</evidence>
<keyword evidence="12" id="KW-0129">CBS domain</keyword>
<dbReference type="RefSeq" id="WP_089228276.1">
    <property type="nucleotide sequence ID" value="NZ_FZOF01000030.1"/>
</dbReference>
<sequence length="378" mass="39419">MNGSVQVGRVFGVPLRMHWSVPVLVVLLAYGLGRETLPARVPGLSATVYTVAAAAGAVLLMASLLAHEVAHAATARREHLTVEDVTLWAMGGMTRMGRPGSAGAAFLVAVSGPLASLVIGGAALGAGAGVDAAAHHSVPGALLTWLGWANLLLGVFNLLPAAPLDGGRVLQALLWWRTGDRDRADRVAGRGGQVLGFLFVVVGWLLFARGVPSGLWLALVGLFMALTAGAERRSAVISAALRGVRLGEAMSAPVVTGPDWLPVDRFIDEVAVAARHSTLPLVDFDGRLSGVVQLRRLTSVPAERRADVRVRDVAVPLSQTTTGTPEEFVNDALDRLRPGAGGVRVIVVDGGRPVGIVTGSDISRLVQHRRMTGGRPPV</sequence>
<evidence type="ECO:0000256" key="8">
    <source>
        <dbReference type="ARBA" id="ARBA00022801"/>
    </source>
</evidence>
<keyword evidence="6 14" id="KW-0479">Metal-binding</keyword>
<evidence type="ECO:0000256" key="16">
    <source>
        <dbReference type="PIRSR" id="PIRSR006404-2"/>
    </source>
</evidence>
<feature type="domain" description="CBS" evidence="17">
    <location>
        <begin position="253"/>
        <end position="302"/>
    </location>
</feature>
<keyword evidence="8 14" id="KW-0378">Hydrolase</keyword>
<feature type="active site" evidence="15">
    <location>
        <position position="68"/>
    </location>
</feature>
<proteinExistence type="inferred from homology"/>
<feature type="transmembrane region" description="Helical" evidence="14">
    <location>
        <begin position="103"/>
        <end position="125"/>
    </location>
</feature>
<protein>
    <recommendedName>
        <fullName evidence="14">Zinc metalloprotease</fullName>
    </recommendedName>
</protein>
<accession>A0A239N1I7</accession>
<dbReference type="CDD" id="cd06164">
    <property type="entry name" value="S2P-M50_SpoIVFB_CBS"/>
    <property type="match status" value="1"/>
</dbReference>
<feature type="transmembrane region" description="Helical" evidence="14">
    <location>
        <begin position="12"/>
        <end position="32"/>
    </location>
</feature>
<dbReference type="InterPro" id="IPR008915">
    <property type="entry name" value="Peptidase_M50"/>
</dbReference>
<dbReference type="OrthoDB" id="9781963at2"/>
<dbReference type="InterPro" id="IPR016483">
    <property type="entry name" value="UCP006404_Pept_M50_CBS"/>
</dbReference>
<evidence type="ECO:0000256" key="2">
    <source>
        <dbReference type="ARBA" id="ARBA00007931"/>
    </source>
</evidence>
<dbReference type="SMART" id="SM00116">
    <property type="entry name" value="CBS"/>
    <property type="match status" value="2"/>
</dbReference>
<keyword evidence="9 14" id="KW-0862">Zinc</keyword>
<dbReference type="InterPro" id="IPR000644">
    <property type="entry name" value="CBS_dom"/>
</dbReference>
<dbReference type="Pfam" id="PF02163">
    <property type="entry name" value="Peptidase_M50"/>
    <property type="match status" value="1"/>
</dbReference>
<evidence type="ECO:0000256" key="14">
    <source>
        <dbReference type="PIRNR" id="PIRNR006404"/>
    </source>
</evidence>
<feature type="transmembrane region" description="Helical" evidence="14">
    <location>
        <begin position="187"/>
        <end position="207"/>
    </location>
</feature>
<dbReference type="PANTHER" id="PTHR39188:SF3">
    <property type="entry name" value="STAGE IV SPORULATION PROTEIN FB"/>
    <property type="match status" value="1"/>
</dbReference>
<dbReference type="EMBL" id="FZOF01000030">
    <property type="protein sequence ID" value="SNT48887.1"/>
    <property type="molecule type" value="Genomic_DNA"/>
</dbReference>
<dbReference type="InterPro" id="IPR046342">
    <property type="entry name" value="CBS_dom_sf"/>
</dbReference>
<evidence type="ECO:0000256" key="5">
    <source>
        <dbReference type="ARBA" id="ARBA00022692"/>
    </source>
</evidence>
<evidence type="ECO:0000256" key="12">
    <source>
        <dbReference type="ARBA" id="ARBA00023122"/>
    </source>
</evidence>
<keyword evidence="10 14" id="KW-1133">Transmembrane helix</keyword>
<comment type="cofactor">
    <cofactor evidence="14 16">
        <name>Zn(2+)</name>
        <dbReference type="ChEBI" id="CHEBI:29105"/>
    </cofactor>
    <text evidence="14 16">Binds 1 zinc ion per subunit.</text>
</comment>
<dbReference type="SUPFAM" id="SSF54631">
    <property type="entry name" value="CBS-domain pair"/>
    <property type="match status" value="1"/>
</dbReference>
<dbReference type="Gene3D" id="3.10.580.10">
    <property type="entry name" value="CBS-domain"/>
    <property type="match status" value="1"/>
</dbReference>
<feature type="transmembrane region" description="Helical" evidence="14">
    <location>
        <begin position="44"/>
        <end position="66"/>
    </location>
</feature>
<comment type="similarity">
    <text evidence="2 14">Belongs to the peptidase M50B family.</text>
</comment>
<dbReference type="Proteomes" id="UP000198280">
    <property type="component" value="Unassembled WGS sequence"/>
</dbReference>
<feature type="binding site" evidence="16">
    <location>
        <position position="71"/>
    </location>
    <ligand>
        <name>Zn(2+)</name>
        <dbReference type="ChEBI" id="CHEBI:29105"/>
        <note>catalytic</note>
    </ligand>
</feature>
<keyword evidence="5 14" id="KW-0812">Transmembrane</keyword>
<keyword evidence="7" id="KW-0677">Repeat</keyword>
<gene>
    <name evidence="18" type="ORF">SAMN05216252_13051</name>
</gene>
<name>A0A239N1I7_9ACTN</name>
<dbReference type="GO" id="GO:0006508">
    <property type="term" value="P:proteolysis"/>
    <property type="evidence" value="ECO:0007669"/>
    <property type="project" value="UniProtKB-KW"/>
</dbReference>
<evidence type="ECO:0000256" key="6">
    <source>
        <dbReference type="ARBA" id="ARBA00022723"/>
    </source>
</evidence>
<dbReference type="PIRSF" id="PIRSF006404">
    <property type="entry name" value="UCP006404_Pept_M50_CBS"/>
    <property type="match status" value="1"/>
</dbReference>
<dbReference type="GO" id="GO:0008237">
    <property type="term" value="F:metallopeptidase activity"/>
    <property type="evidence" value="ECO:0007669"/>
    <property type="project" value="UniProtKB-UniRule"/>
</dbReference>
<feature type="binding site" evidence="16">
    <location>
        <position position="165"/>
    </location>
    <ligand>
        <name>Zn(2+)</name>
        <dbReference type="ChEBI" id="CHEBI:29105"/>
        <note>catalytic</note>
    </ligand>
</feature>
<dbReference type="PANTHER" id="PTHR39188">
    <property type="entry name" value="MEMBRANE-ASSOCIATED ZINC METALLOPROTEASE M50B"/>
    <property type="match status" value="1"/>
</dbReference>
<evidence type="ECO:0000313" key="18">
    <source>
        <dbReference type="EMBL" id="SNT48887.1"/>
    </source>
</evidence>
<keyword evidence="11 14" id="KW-0482">Metalloprotease</keyword>
<evidence type="ECO:0000256" key="4">
    <source>
        <dbReference type="ARBA" id="ARBA00022670"/>
    </source>
</evidence>
<keyword evidence="13 14" id="KW-0472">Membrane</keyword>
<dbReference type="Pfam" id="PF00571">
    <property type="entry name" value="CBS"/>
    <property type="match status" value="1"/>
</dbReference>
<evidence type="ECO:0000256" key="11">
    <source>
        <dbReference type="ARBA" id="ARBA00023049"/>
    </source>
</evidence>
<evidence type="ECO:0000313" key="19">
    <source>
        <dbReference type="Proteomes" id="UP000198280"/>
    </source>
</evidence>
<dbReference type="GO" id="GO:0046872">
    <property type="term" value="F:metal ion binding"/>
    <property type="evidence" value="ECO:0007669"/>
    <property type="project" value="UniProtKB-UniRule"/>
</dbReference>
<keyword evidence="19" id="KW-1185">Reference proteome</keyword>
<evidence type="ECO:0000256" key="3">
    <source>
        <dbReference type="ARBA" id="ARBA00022475"/>
    </source>
</evidence>
<comment type="subcellular location">
    <subcellularLocation>
        <location evidence="1 14">Cell membrane</location>
        <topology evidence="1 14">Multi-pass membrane protein</topology>
    </subcellularLocation>
</comment>
<dbReference type="AlphaFoldDB" id="A0A239N1I7"/>
<keyword evidence="4 14" id="KW-0645">Protease</keyword>
<evidence type="ECO:0000256" key="9">
    <source>
        <dbReference type="ARBA" id="ARBA00022833"/>
    </source>
</evidence>
<dbReference type="GO" id="GO:0005886">
    <property type="term" value="C:plasma membrane"/>
    <property type="evidence" value="ECO:0007669"/>
    <property type="project" value="UniProtKB-SubCell"/>
</dbReference>
<evidence type="ECO:0000256" key="15">
    <source>
        <dbReference type="PIRSR" id="PIRSR006404-1"/>
    </source>
</evidence>